<feature type="domain" description="Disease resistance N-terminal" evidence="8">
    <location>
        <begin position="80"/>
        <end position="144"/>
    </location>
</feature>
<gene>
    <name evidence="11" type="ORF">U9M48_036558</name>
</gene>
<feature type="domain" description="R13L1/DRL21-like LRR repeat region" evidence="10">
    <location>
        <begin position="740"/>
        <end position="842"/>
    </location>
</feature>
<keyword evidence="3" id="KW-0677">Repeat</keyword>
<keyword evidence="12" id="KW-1185">Reference proteome</keyword>
<dbReference type="GO" id="GO:0005524">
    <property type="term" value="F:ATP binding"/>
    <property type="evidence" value="ECO:0007669"/>
    <property type="project" value="UniProtKB-KW"/>
</dbReference>
<keyword evidence="2" id="KW-0433">Leucine-rich repeat</keyword>
<dbReference type="Pfam" id="PF00931">
    <property type="entry name" value="NB-ARC"/>
    <property type="match status" value="1"/>
</dbReference>
<evidence type="ECO:0000259" key="8">
    <source>
        <dbReference type="Pfam" id="PF18052"/>
    </source>
</evidence>
<dbReference type="GO" id="GO:0043531">
    <property type="term" value="F:ADP binding"/>
    <property type="evidence" value="ECO:0007669"/>
    <property type="project" value="InterPro"/>
</dbReference>
<dbReference type="Gene3D" id="1.10.8.430">
    <property type="entry name" value="Helical domain of apoptotic protease-activating factors"/>
    <property type="match status" value="1"/>
</dbReference>
<name>A0AAQ3UHU7_PASNO</name>
<dbReference type="GO" id="GO:0006952">
    <property type="term" value="P:defense response"/>
    <property type="evidence" value="ECO:0007669"/>
    <property type="project" value="UniProtKB-KW"/>
</dbReference>
<evidence type="ECO:0000259" key="10">
    <source>
        <dbReference type="Pfam" id="PF25019"/>
    </source>
</evidence>
<evidence type="ECO:0000256" key="5">
    <source>
        <dbReference type="ARBA" id="ARBA00022821"/>
    </source>
</evidence>
<dbReference type="InterPro" id="IPR032675">
    <property type="entry name" value="LRR_dom_sf"/>
</dbReference>
<dbReference type="PANTHER" id="PTHR36766:SF40">
    <property type="entry name" value="DISEASE RESISTANCE PROTEIN RGA3"/>
    <property type="match status" value="1"/>
</dbReference>
<evidence type="ECO:0000259" key="7">
    <source>
        <dbReference type="Pfam" id="PF00931"/>
    </source>
</evidence>
<evidence type="ECO:0000259" key="9">
    <source>
        <dbReference type="Pfam" id="PF23559"/>
    </source>
</evidence>
<evidence type="ECO:0000256" key="3">
    <source>
        <dbReference type="ARBA" id="ARBA00022737"/>
    </source>
</evidence>
<evidence type="ECO:0000256" key="1">
    <source>
        <dbReference type="ARBA" id="ARBA00008894"/>
    </source>
</evidence>
<dbReference type="InterPro" id="IPR058922">
    <property type="entry name" value="WHD_DRP"/>
</dbReference>
<dbReference type="Pfam" id="PF25019">
    <property type="entry name" value="LRR_R13L1-DRL21"/>
    <property type="match status" value="1"/>
</dbReference>
<dbReference type="GO" id="GO:0051707">
    <property type="term" value="P:response to other organism"/>
    <property type="evidence" value="ECO:0007669"/>
    <property type="project" value="UniProtKB-ARBA"/>
</dbReference>
<dbReference type="InterPro" id="IPR036388">
    <property type="entry name" value="WH-like_DNA-bd_sf"/>
</dbReference>
<dbReference type="SUPFAM" id="SSF52540">
    <property type="entry name" value="P-loop containing nucleoside triphosphate hydrolases"/>
    <property type="match status" value="1"/>
</dbReference>
<dbReference type="Gene3D" id="1.10.10.10">
    <property type="entry name" value="Winged helix-like DNA-binding domain superfamily/Winged helix DNA-binding domain"/>
    <property type="match status" value="1"/>
</dbReference>
<dbReference type="Gene3D" id="1.20.5.4130">
    <property type="match status" value="1"/>
</dbReference>
<dbReference type="Pfam" id="PF18052">
    <property type="entry name" value="Rx_N"/>
    <property type="match status" value="1"/>
</dbReference>
<evidence type="ECO:0000313" key="12">
    <source>
        <dbReference type="Proteomes" id="UP001341281"/>
    </source>
</evidence>
<keyword evidence="4" id="KW-0547">Nucleotide-binding</keyword>
<dbReference type="InterPro" id="IPR027417">
    <property type="entry name" value="P-loop_NTPase"/>
</dbReference>
<evidence type="ECO:0000313" key="11">
    <source>
        <dbReference type="EMBL" id="WVZ90242.1"/>
    </source>
</evidence>
<protein>
    <submittedName>
        <fullName evidence="11">Uncharacterized protein</fullName>
    </submittedName>
</protein>
<dbReference type="PRINTS" id="PR00364">
    <property type="entry name" value="DISEASERSIST"/>
</dbReference>
<sequence length="1300" mass="147908">MGILIITQLLEVNISCDLLTSMSWGAAAWGIQKATEIVSGTNAWAEFFNRISSLISSHSQRLNINEQLDSNEDDQQPIQDSLRQLQTDLQQLQTTLPKMHDLIERLEWQIHNKAAAELLPHIKDAVYDAEDLLDEFNYYQLKVKIEERANEWQSLPALKEFIDSVIQGNFNRVKESQHKLDHLYYQSRDLCFQISRLKFDKVIRPETSSFLSESKILGRDDELNKVLELLGVATHHSNASYKRKRANSLGVLPIVGLGGVGKTTLAQQICNDSRVKGFFHMMPWTCVSDEFDVKRLTKEIIQYLTKEVSTDNLNSLQTTLSKIVNSKRFLLVLDDIWDDVLENNGQEWQRFCAPLSNALPESMILVTTRSLRVADKVRTVDAFHLDGLKEDVFWEFFKVQAFGSDNLDKKPELENIGKSLIPKLKGSPLAAKTIGRLLRMNLNAEHWNNILNSELWELEQEKTDILPALRLSYMYLPAHLKRCFSFCAAYPKDYAFKKHVLAEIWVAQGFVQRQLTSVGCQYFEELVSRSFFQRAPIGIYTYVIHDLMHDMAQLVSRDECFIIKDACDIQRIPPNVRHLSILTRSIDCQDLVGLSKYKKLRTLLCNTSFHQDVFATAIRSWFSELRHIRMLSSVLPGLISEIPDNIGHLKLLRFLCFQTEWLVNGMPAFNGHLQLQALPSSFGCLYNLQIVDASECTFQSIPTDFRNLISLQKFKSMNFNYFMEGNFLHFQVQIGQIIAALKHINEIKRKMRISIFFQETIVAEVNKDKQLYSFCISSSGVQLANCGQEILEAFEVLRPDPDLKYLEVTGYHGVHFYPSWLLPENLPNLVTLTFKECCNIMDASFSRLFCKGFQFIANICISKCRKLSSLSLFLQPDFIPAIKRMSIDSCEELVSLSAERFGDLCHLEELEIYQCPNINWQKLVALPSSLRKLTLIQFGTFVDHFVTCLLGLNSLLDCIDCENLTSFRGSFAIFNPYHRGGNTSNGQTFNSLTEITIENCNKLSSLQDLFTTKYLPVIRKIHVKNCLGLSSLAAESLGGFSCLEDLEIRNCPKLIWQRGLVLPPSLARLCLARCGDVSEWFPCCLSNLTSLTNLHLSELCYVVSIPGDVWRNNLPSLEHLVICGCEHLTSIGEPEEIAYISNVHIFSCRWLSWESESKLVTTLHPDQEMAPDTSPTNVNAGARLVVADAWLVARSLCVRWCVVSGQLHGGSAPGCFFLFAPTSSYIARGHRRGSIKDVNNNEPSKRLRSDTEDLPLFHLRGGGPSVGLEEGEYEHLKTQTHESPVQTNNYFTKRALDIVH</sequence>
<keyword evidence="6" id="KW-0067">ATP-binding</keyword>
<dbReference type="Gene3D" id="3.80.10.10">
    <property type="entry name" value="Ribonuclease Inhibitor"/>
    <property type="match status" value="3"/>
</dbReference>
<reference evidence="11 12" key="1">
    <citation type="submission" date="2024-02" db="EMBL/GenBank/DDBJ databases">
        <title>High-quality chromosome-scale genome assembly of Pensacola bahiagrass (Paspalum notatum Flugge var. saurae).</title>
        <authorList>
            <person name="Vega J.M."/>
            <person name="Podio M."/>
            <person name="Orjuela J."/>
            <person name="Siena L.A."/>
            <person name="Pessino S.C."/>
            <person name="Combes M.C."/>
            <person name="Mariac C."/>
            <person name="Albertini E."/>
            <person name="Pupilli F."/>
            <person name="Ortiz J.P.A."/>
            <person name="Leblanc O."/>
        </authorList>
    </citation>
    <scope>NUCLEOTIDE SEQUENCE [LARGE SCALE GENOMIC DNA]</scope>
    <source>
        <strain evidence="11">R1</strain>
        <tissue evidence="11">Leaf</tissue>
    </source>
</reference>
<dbReference type="SUPFAM" id="SSF52058">
    <property type="entry name" value="L domain-like"/>
    <property type="match status" value="1"/>
</dbReference>
<dbReference type="InterPro" id="IPR041118">
    <property type="entry name" value="Rx_N"/>
</dbReference>
<dbReference type="Pfam" id="PF23559">
    <property type="entry name" value="WHD_DRP"/>
    <property type="match status" value="1"/>
</dbReference>
<dbReference type="Gene3D" id="3.40.50.300">
    <property type="entry name" value="P-loop containing nucleotide triphosphate hydrolases"/>
    <property type="match status" value="1"/>
</dbReference>
<evidence type="ECO:0000256" key="4">
    <source>
        <dbReference type="ARBA" id="ARBA00022741"/>
    </source>
</evidence>
<feature type="domain" description="Disease resistance protein winged helix" evidence="9">
    <location>
        <begin position="490"/>
        <end position="552"/>
    </location>
</feature>
<keyword evidence="5" id="KW-0611">Plant defense</keyword>
<accession>A0AAQ3UHU7</accession>
<organism evidence="11 12">
    <name type="scientific">Paspalum notatum var. saurae</name>
    <dbReference type="NCBI Taxonomy" id="547442"/>
    <lineage>
        <taxon>Eukaryota</taxon>
        <taxon>Viridiplantae</taxon>
        <taxon>Streptophyta</taxon>
        <taxon>Embryophyta</taxon>
        <taxon>Tracheophyta</taxon>
        <taxon>Spermatophyta</taxon>
        <taxon>Magnoliopsida</taxon>
        <taxon>Liliopsida</taxon>
        <taxon>Poales</taxon>
        <taxon>Poaceae</taxon>
        <taxon>PACMAD clade</taxon>
        <taxon>Panicoideae</taxon>
        <taxon>Andropogonodae</taxon>
        <taxon>Paspaleae</taxon>
        <taxon>Paspalinae</taxon>
        <taxon>Paspalum</taxon>
    </lineage>
</organism>
<evidence type="ECO:0000256" key="6">
    <source>
        <dbReference type="ARBA" id="ARBA00022840"/>
    </source>
</evidence>
<dbReference type="InterPro" id="IPR042197">
    <property type="entry name" value="Apaf_helical"/>
</dbReference>
<dbReference type="InterPro" id="IPR056789">
    <property type="entry name" value="LRR_R13L1-DRL21"/>
</dbReference>
<dbReference type="InterPro" id="IPR002182">
    <property type="entry name" value="NB-ARC"/>
</dbReference>
<feature type="domain" description="NB-ARC" evidence="7">
    <location>
        <begin position="246"/>
        <end position="403"/>
    </location>
</feature>
<evidence type="ECO:0000256" key="2">
    <source>
        <dbReference type="ARBA" id="ARBA00022614"/>
    </source>
</evidence>
<dbReference type="PANTHER" id="PTHR36766">
    <property type="entry name" value="PLANT BROAD-SPECTRUM MILDEW RESISTANCE PROTEIN RPW8"/>
    <property type="match status" value="1"/>
</dbReference>
<dbReference type="Proteomes" id="UP001341281">
    <property type="component" value="Chromosome 08"/>
</dbReference>
<proteinExistence type="inferred from homology"/>
<comment type="similarity">
    <text evidence="1">Belongs to the disease resistance NB-LRR family.</text>
</comment>
<dbReference type="EMBL" id="CP144752">
    <property type="protein sequence ID" value="WVZ90242.1"/>
    <property type="molecule type" value="Genomic_DNA"/>
</dbReference>